<organism evidence="2 3">
    <name type="scientific">Streblomastix strix</name>
    <dbReference type="NCBI Taxonomy" id="222440"/>
    <lineage>
        <taxon>Eukaryota</taxon>
        <taxon>Metamonada</taxon>
        <taxon>Preaxostyla</taxon>
        <taxon>Oxymonadida</taxon>
        <taxon>Streblomastigidae</taxon>
        <taxon>Streblomastix</taxon>
    </lineage>
</organism>
<comment type="caution">
    <text evidence="2">The sequence shown here is derived from an EMBL/GenBank/DDBJ whole genome shotgun (WGS) entry which is preliminary data.</text>
</comment>
<evidence type="ECO:0000313" key="2">
    <source>
        <dbReference type="EMBL" id="KAA6379784.1"/>
    </source>
</evidence>
<name>A0A5J4VBN8_9EUKA</name>
<keyword evidence="1" id="KW-0812">Transmembrane</keyword>
<keyword evidence="1" id="KW-0472">Membrane</keyword>
<feature type="transmembrane region" description="Helical" evidence="1">
    <location>
        <begin position="136"/>
        <end position="153"/>
    </location>
</feature>
<gene>
    <name evidence="2" type="ORF">EZS28_024689</name>
</gene>
<dbReference type="AlphaFoldDB" id="A0A5J4VBN8"/>
<sequence>MDASVTDEQCVPDKGLIGDQCKEQCKKGDDIPYYLRDMKIMRTNEPLTEELMKILIYRFGPVLVFGEENTRGYIYYGWHIDKQGATCFQALDRNSNNILQWEDQCNKNFELISEIFYAYGNRGQLDQYSGDNIQQVKWNAIFVVILLSLFALFL</sequence>
<evidence type="ECO:0000313" key="3">
    <source>
        <dbReference type="Proteomes" id="UP000324800"/>
    </source>
</evidence>
<dbReference type="Proteomes" id="UP000324800">
    <property type="component" value="Unassembled WGS sequence"/>
</dbReference>
<proteinExistence type="predicted"/>
<evidence type="ECO:0000256" key="1">
    <source>
        <dbReference type="SAM" id="Phobius"/>
    </source>
</evidence>
<reference evidence="2 3" key="1">
    <citation type="submission" date="2019-03" db="EMBL/GenBank/DDBJ databases">
        <title>Single cell metagenomics reveals metabolic interactions within the superorganism composed of flagellate Streblomastix strix and complex community of Bacteroidetes bacteria on its surface.</title>
        <authorList>
            <person name="Treitli S.C."/>
            <person name="Kolisko M."/>
            <person name="Husnik F."/>
            <person name="Keeling P."/>
            <person name="Hampl V."/>
        </authorList>
    </citation>
    <scope>NUCLEOTIDE SEQUENCE [LARGE SCALE GENOMIC DNA]</scope>
    <source>
        <strain evidence="2">ST1C</strain>
    </source>
</reference>
<protein>
    <submittedName>
        <fullName evidence="2">Uncharacterized protein</fullName>
    </submittedName>
</protein>
<keyword evidence="1" id="KW-1133">Transmembrane helix</keyword>
<accession>A0A5J4VBN8</accession>
<dbReference type="EMBL" id="SNRW01008272">
    <property type="protein sequence ID" value="KAA6379784.1"/>
    <property type="molecule type" value="Genomic_DNA"/>
</dbReference>